<evidence type="ECO:0000313" key="2">
    <source>
        <dbReference type="EMBL" id="KAF3330041.1"/>
    </source>
</evidence>
<feature type="region of interest" description="Disordered" evidence="1">
    <location>
        <begin position="123"/>
        <end position="146"/>
    </location>
</feature>
<dbReference type="Proteomes" id="UP000623129">
    <property type="component" value="Unassembled WGS sequence"/>
</dbReference>
<comment type="caution">
    <text evidence="2">The sequence shown here is derived from an EMBL/GenBank/DDBJ whole genome shotgun (WGS) entry which is preliminary data.</text>
</comment>
<dbReference type="AlphaFoldDB" id="A0A833V9Q4"/>
<accession>A0A833V9Q4</accession>
<dbReference type="PANTHER" id="PTHR31659">
    <property type="entry name" value="PROTEIN: UPF0503-LIKE PROTEIN, PUTATIVE (DUF740)-RELATED"/>
    <property type="match status" value="1"/>
</dbReference>
<proteinExistence type="predicted"/>
<feature type="compositionally biased region" description="Low complexity" evidence="1">
    <location>
        <begin position="39"/>
        <end position="57"/>
    </location>
</feature>
<feature type="compositionally biased region" description="Low complexity" evidence="1">
    <location>
        <begin position="137"/>
        <end position="146"/>
    </location>
</feature>
<organism evidence="2 3">
    <name type="scientific">Carex littledalei</name>
    <dbReference type="NCBI Taxonomy" id="544730"/>
    <lineage>
        <taxon>Eukaryota</taxon>
        <taxon>Viridiplantae</taxon>
        <taxon>Streptophyta</taxon>
        <taxon>Embryophyta</taxon>
        <taxon>Tracheophyta</taxon>
        <taxon>Spermatophyta</taxon>
        <taxon>Magnoliopsida</taxon>
        <taxon>Liliopsida</taxon>
        <taxon>Poales</taxon>
        <taxon>Cyperaceae</taxon>
        <taxon>Cyperoideae</taxon>
        <taxon>Cariceae</taxon>
        <taxon>Carex</taxon>
        <taxon>Carex subgen. Euthyceras</taxon>
    </lineage>
</organism>
<feature type="region of interest" description="Disordered" evidence="1">
    <location>
        <begin position="488"/>
        <end position="520"/>
    </location>
</feature>
<evidence type="ECO:0000256" key="1">
    <source>
        <dbReference type="SAM" id="MobiDB-lite"/>
    </source>
</evidence>
<feature type="region of interest" description="Disordered" evidence="1">
    <location>
        <begin position="38"/>
        <end position="57"/>
    </location>
</feature>
<keyword evidence="3" id="KW-1185">Reference proteome</keyword>
<reference evidence="2" key="1">
    <citation type="submission" date="2020-01" db="EMBL/GenBank/DDBJ databases">
        <title>Genome sequence of Kobresia littledalei, the first chromosome-level genome in the family Cyperaceae.</title>
        <authorList>
            <person name="Qu G."/>
        </authorList>
    </citation>
    <scope>NUCLEOTIDE SEQUENCE</scope>
    <source>
        <strain evidence="2">C.B.Clarke</strain>
        <tissue evidence="2">Leaf</tissue>
    </source>
</reference>
<dbReference type="PANTHER" id="PTHR31659:SF9">
    <property type="entry name" value="PROTEIN: UPF0503-LIKE PROTEIN, PUTATIVE (DUF740)-RELATED"/>
    <property type="match status" value="1"/>
</dbReference>
<dbReference type="EMBL" id="SWLB01000014">
    <property type="protein sequence ID" value="KAF3330041.1"/>
    <property type="molecule type" value="Genomic_DNA"/>
</dbReference>
<gene>
    <name evidence="2" type="ORF">FCM35_KLT05372</name>
</gene>
<dbReference type="OrthoDB" id="758624at2759"/>
<feature type="region of interest" description="Disordered" evidence="1">
    <location>
        <begin position="85"/>
        <end position="109"/>
    </location>
</feature>
<protein>
    <submittedName>
        <fullName evidence="2">Uncharacterized protein</fullName>
    </submittedName>
</protein>
<feature type="region of interest" description="Disordered" evidence="1">
    <location>
        <begin position="264"/>
        <end position="316"/>
    </location>
</feature>
<dbReference type="Pfam" id="PF05340">
    <property type="entry name" value="DUF740"/>
    <property type="match status" value="2"/>
</dbReference>
<name>A0A833V9Q4_9POAL</name>
<dbReference type="InterPro" id="IPR008004">
    <property type="entry name" value="OCTOPUS-like"/>
</dbReference>
<sequence length="520" mass="57669">MDPPRRSGATSCDLHPHDDAFSGSFCPSCLRDRLAGLDASASPSSVPAPGRRSTSSLRVRSLFSQRPSIPSSSASASASSSHLRRCKSFSLSNPPGSGRGRGSTIHEEEEDLKPMKIHLDLESHSHSRPRDSTFIPSNSNTNSNSNSNFLIRKWHQWRGKHTHRKQQHCTNNSAIAPPMPLPHLGPHGPTITGSRRSCDTEPRFSVDVGRVSFDCPPRFSFDEPRASWDGYSASARPINYSRFHPVLSAADCAPDPAAIRRYDDQIPVEDESAIPGSQAQTRDYYFDSSSSSRRRRSFERSASMRKGPQPQLEIEAEHRSIPAFNSKVSPAGGAEFYYHHHAIATRDGDGMSGSFSSVFQDPCKSQIAEKKPKKWSKGWNLWGLIQKKGNSKDQSANTNHVSSNHPEHFMRCNSSVSARSSFSSYNATGGSMRRNSVDMININKTHTNTNNGYSKKRRDEFVLERNRSARFSPGRVDNSMLRFYLTPMMGNQSGRRSSSGVRPVSTGSQSLSARPVHRLY</sequence>
<feature type="compositionally biased region" description="Low complexity" evidence="1">
    <location>
        <begin position="493"/>
        <end position="508"/>
    </location>
</feature>
<evidence type="ECO:0000313" key="3">
    <source>
        <dbReference type="Proteomes" id="UP000623129"/>
    </source>
</evidence>